<feature type="domain" description="Amidohydrolase 3" evidence="1">
    <location>
        <begin position="44"/>
        <end position="344"/>
    </location>
</feature>
<reference evidence="3" key="1">
    <citation type="journal article" date="2019" name="Int. J. Syst. Evol. Microbiol.">
        <title>The Global Catalogue of Microorganisms (GCM) 10K type strain sequencing project: providing services to taxonomists for standard genome sequencing and annotation.</title>
        <authorList>
            <consortium name="The Broad Institute Genomics Platform"/>
            <consortium name="The Broad Institute Genome Sequencing Center for Infectious Disease"/>
            <person name="Wu L."/>
            <person name="Ma J."/>
        </authorList>
    </citation>
    <scope>NUCLEOTIDE SEQUENCE [LARGE SCALE GENOMIC DNA]</scope>
    <source>
        <strain evidence="3">CCUG 36956</strain>
    </source>
</reference>
<evidence type="ECO:0000259" key="1">
    <source>
        <dbReference type="Pfam" id="PF07969"/>
    </source>
</evidence>
<evidence type="ECO:0000313" key="2">
    <source>
        <dbReference type="EMBL" id="MFC6011569.1"/>
    </source>
</evidence>
<proteinExistence type="predicted"/>
<keyword evidence="3" id="KW-1185">Reference proteome</keyword>
<gene>
    <name evidence="2" type="ORF">ACFP3H_10945</name>
</gene>
<dbReference type="InterPro" id="IPR032466">
    <property type="entry name" value="Metal_Hydrolase"/>
</dbReference>
<dbReference type="PANTHER" id="PTHR32027">
    <property type="entry name" value="CYTOSINE DEAMINASE"/>
    <property type="match status" value="1"/>
</dbReference>
<dbReference type="Gene3D" id="3.20.20.140">
    <property type="entry name" value="Metal-dependent hydrolases"/>
    <property type="match status" value="1"/>
</dbReference>
<protein>
    <submittedName>
        <fullName evidence="2">Amidohydrolase family protein</fullName>
    </submittedName>
</protein>
<dbReference type="InterPro" id="IPR013108">
    <property type="entry name" value="Amidohydro_3"/>
</dbReference>
<dbReference type="EMBL" id="JBHSQN010000005">
    <property type="protein sequence ID" value="MFC6011569.1"/>
    <property type="molecule type" value="Genomic_DNA"/>
</dbReference>
<comment type="caution">
    <text evidence="2">The sequence shown here is derived from an EMBL/GenBank/DDBJ whole genome shotgun (WGS) entry which is preliminary data.</text>
</comment>
<dbReference type="InterPro" id="IPR011059">
    <property type="entry name" value="Metal-dep_hydrolase_composite"/>
</dbReference>
<dbReference type="Proteomes" id="UP001596223">
    <property type="component" value="Unassembled WGS sequence"/>
</dbReference>
<dbReference type="PANTHER" id="PTHR32027:SF9">
    <property type="entry name" value="BLL3847 PROTEIN"/>
    <property type="match status" value="1"/>
</dbReference>
<accession>A0ABW1JR53</accession>
<evidence type="ECO:0000313" key="3">
    <source>
        <dbReference type="Proteomes" id="UP001596223"/>
    </source>
</evidence>
<dbReference type="Pfam" id="PF07969">
    <property type="entry name" value="Amidohydro_3"/>
    <property type="match status" value="1"/>
</dbReference>
<dbReference type="Gene3D" id="2.30.40.10">
    <property type="entry name" value="Urease, subunit C, domain 1"/>
    <property type="match status" value="1"/>
</dbReference>
<dbReference type="SUPFAM" id="SSF51338">
    <property type="entry name" value="Composite domain of metallo-dependent hydrolases"/>
    <property type="match status" value="1"/>
</dbReference>
<organism evidence="2 3">
    <name type="scientific">Nocardia lasii</name>
    <dbReference type="NCBI Taxonomy" id="1616107"/>
    <lineage>
        <taxon>Bacteria</taxon>
        <taxon>Bacillati</taxon>
        <taxon>Actinomycetota</taxon>
        <taxon>Actinomycetes</taxon>
        <taxon>Mycobacteriales</taxon>
        <taxon>Nocardiaceae</taxon>
        <taxon>Nocardia</taxon>
    </lineage>
</organism>
<sequence length="417" mass="44102">MRDSLSITDVRPWGSAPVDLVIENGTVAAVSAAAGSPVPAGEHVDGAGRLILPALSDVHLHLDSSRLGLPFRAQTGLPGRWGRIMNDRQNWRSAERSVAERASFTLAVAVANGATRIRSHAQVDADTGLTKLEGELAARERYADVCDVEIVAFPQVGILLEPGVIDLMDAALSAGADLVGGMDPCELDRDPVRHLDAVFGLAEKHQVGVDIHLHEAGELGLFTLSLILDRVRALGMTGLATISHARCLASGLPGVPAMIEELAEFDVALTHAAGAQGWALPLLDLAAAGVRVGVGMDGQRDYWSPYGNGDMLDRAWQLAFVNGYGSDQQVEHALGVATWGGASVIDRSLRPLDGTDPHPGFAVGDPAEFFLVDAVSPTSAVMDRPAERTVIHRGRLISVDTAIEGFEIPGRWGREGT</sequence>
<dbReference type="SUPFAM" id="SSF51556">
    <property type="entry name" value="Metallo-dependent hydrolases"/>
    <property type="match status" value="1"/>
</dbReference>
<dbReference type="InterPro" id="IPR052349">
    <property type="entry name" value="Metallo-hydrolase_Enzymes"/>
</dbReference>
<name>A0ABW1JR53_9NOCA</name>
<dbReference type="RefSeq" id="WP_378603474.1">
    <property type="nucleotide sequence ID" value="NZ_JBHSQN010000005.1"/>
</dbReference>